<dbReference type="PIRSF" id="PIRSF005917">
    <property type="entry name" value="MTase_YraL"/>
    <property type="match status" value="1"/>
</dbReference>
<keyword evidence="4 6" id="KW-0808">Transferase</keyword>
<dbReference type="InterPro" id="IPR035996">
    <property type="entry name" value="4pyrrol_Methylase_sf"/>
</dbReference>
<name>A0A2M6WDU3_9BACT</name>
<accession>A0A2M6WDU3</accession>
<reference evidence="9" key="1">
    <citation type="submission" date="2017-09" db="EMBL/GenBank/DDBJ databases">
        <title>Depth-based differentiation of microbial function through sediment-hosted aquifers and enrichment of novel symbionts in the deep terrestrial subsurface.</title>
        <authorList>
            <person name="Probst A.J."/>
            <person name="Ladd B."/>
            <person name="Jarett J.K."/>
            <person name="Geller-Mcgrath D.E."/>
            <person name="Sieber C.M.K."/>
            <person name="Emerson J.B."/>
            <person name="Anantharaman K."/>
            <person name="Thomas B.C."/>
            <person name="Malmstrom R."/>
            <person name="Stieglmeier M."/>
            <person name="Klingl A."/>
            <person name="Woyke T."/>
            <person name="Ryan C.M."/>
            <person name="Banfield J.F."/>
        </authorList>
    </citation>
    <scope>NUCLEOTIDE SEQUENCE [LARGE SCALE GENOMIC DNA]</scope>
</reference>
<dbReference type="SUPFAM" id="SSF53790">
    <property type="entry name" value="Tetrapyrrole methylase"/>
    <property type="match status" value="1"/>
</dbReference>
<evidence type="ECO:0000259" key="7">
    <source>
        <dbReference type="Pfam" id="PF00590"/>
    </source>
</evidence>
<dbReference type="CDD" id="cd11648">
    <property type="entry name" value="RsmI"/>
    <property type="match status" value="1"/>
</dbReference>
<feature type="domain" description="Tetrapyrrole methylase" evidence="7">
    <location>
        <begin position="6"/>
        <end position="205"/>
    </location>
</feature>
<keyword evidence="1 6" id="KW-0963">Cytoplasm</keyword>
<dbReference type="Proteomes" id="UP000228809">
    <property type="component" value="Unassembled WGS sequence"/>
</dbReference>
<dbReference type="AlphaFoldDB" id="A0A2M6WDU3"/>
<keyword evidence="2 6" id="KW-0698">rRNA processing</keyword>
<dbReference type="PANTHER" id="PTHR46111:SF1">
    <property type="entry name" value="RIBOSOMAL RNA SMALL SUBUNIT METHYLTRANSFERASE I"/>
    <property type="match status" value="1"/>
</dbReference>
<dbReference type="NCBIfam" id="TIGR00096">
    <property type="entry name" value="16S rRNA (cytidine(1402)-2'-O)-methyltransferase"/>
    <property type="match status" value="1"/>
</dbReference>
<evidence type="ECO:0000256" key="5">
    <source>
        <dbReference type="ARBA" id="ARBA00022691"/>
    </source>
</evidence>
<sequence length="228" mass="24660">MGNIGTLFVVATPIGNLGDISTRAIETLKKADMVLCEDTRVTKKLLSHFDIATETLSYHSHSGLAKVDKIIGLLQDGKLLALVTDAGTPGISDPGSALVSAVRKQLPSIRIEAVPGPSALTAALSISGLPSSDFLFLGFPPQKKGRKKFFDEVAEQERTVVLYESPHRFLKTLAELNGRLSEKRTVVVAREMTKLYENVVTGPIDGVVNYFNEHPDEVRGEFVISIGS</sequence>
<organism evidence="8 9">
    <name type="scientific">Candidatus Kaiserbacteria bacterium CG10_big_fil_rev_8_21_14_0_10_49_17</name>
    <dbReference type="NCBI Taxonomy" id="1974609"/>
    <lineage>
        <taxon>Bacteria</taxon>
        <taxon>Candidatus Kaiseribacteriota</taxon>
    </lineage>
</organism>
<dbReference type="InterPro" id="IPR014776">
    <property type="entry name" value="4pyrrole_Mease_sub2"/>
</dbReference>
<gene>
    <name evidence="6 8" type="primary">rsmI</name>
    <name evidence="8" type="ORF">COU17_03300</name>
</gene>
<dbReference type="InterPro" id="IPR008189">
    <property type="entry name" value="rRNA_ssu_MeTfrase_I"/>
</dbReference>
<dbReference type="InterPro" id="IPR000878">
    <property type="entry name" value="4pyrrol_Mease"/>
</dbReference>
<dbReference type="Gene3D" id="3.40.1010.10">
    <property type="entry name" value="Cobalt-precorrin-4 Transmethylase, Domain 1"/>
    <property type="match status" value="1"/>
</dbReference>
<comment type="subcellular location">
    <subcellularLocation>
        <location evidence="6">Cytoplasm</location>
    </subcellularLocation>
</comment>
<dbReference type="EMBL" id="PFBJ01000018">
    <property type="protein sequence ID" value="PIT90952.1"/>
    <property type="molecule type" value="Genomic_DNA"/>
</dbReference>
<dbReference type="GO" id="GO:0005737">
    <property type="term" value="C:cytoplasm"/>
    <property type="evidence" value="ECO:0007669"/>
    <property type="project" value="UniProtKB-SubCell"/>
</dbReference>
<keyword evidence="3 6" id="KW-0489">Methyltransferase</keyword>
<keyword evidence="5 6" id="KW-0949">S-adenosyl-L-methionine</keyword>
<dbReference type="FunFam" id="3.40.1010.10:FF:000007">
    <property type="entry name" value="Ribosomal RNA small subunit methyltransferase I"/>
    <property type="match status" value="1"/>
</dbReference>
<evidence type="ECO:0000256" key="3">
    <source>
        <dbReference type="ARBA" id="ARBA00022603"/>
    </source>
</evidence>
<comment type="caution">
    <text evidence="8">The sequence shown here is derived from an EMBL/GenBank/DDBJ whole genome shotgun (WGS) entry which is preliminary data.</text>
</comment>
<protein>
    <recommendedName>
        <fullName evidence="6">Ribosomal RNA small subunit methyltransferase I</fullName>
        <ecNumber evidence="6">2.1.1.198</ecNumber>
    </recommendedName>
    <alternativeName>
        <fullName evidence="6">16S rRNA 2'-O-ribose C1402 methyltransferase</fullName>
    </alternativeName>
    <alternativeName>
        <fullName evidence="6">rRNA (cytidine-2'-O-)-methyltransferase RsmI</fullName>
    </alternativeName>
</protein>
<dbReference type="Pfam" id="PF00590">
    <property type="entry name" value="TP_methylase"/>
    <property type="match status" value="1"/>
</dbReference>
<proteinExistence type="inferred from homology"/>
<comment type="similarity">
    <text evidence="6">Belongs to the methyltransferase superfamily. RsmI family.</text>
</comment>
<evidence type="ECO:0000256" key="2">
    <source>
        <dbReference type="ARBA" id="ARBA00022552"/>
    </source>
</evidence>
<evidence type="ECO:0000256" key="6">
    <source>
        <dbReference type="HAMAP-Rule" id="MF_01877"/>
    </source>
</evidence>
<comment type="catalytic activity">
    <reaction evidence="6">
        <text>cytidine(1402) in 16S rRNA + S-adenosyl-L-methionine = 2'-O-methylcytidine(1402) in 16S rRNA + S-adenosyl-L-homocysteine + H(+)</text>
        <dbReference type="Rhea" id="RHEA:42924"/>
        <dbReference type="Rhea" id="RHEA-COMP:10285"/>
        <dbReference type="Rhea" id="RHEA-COMP:10286"/>
        <dbReference type="ChEBI" id="CHEBI:15378"/>
        <dbReference type="ChEBI" id="CHEBI:57856"/>
        <dbReference type="ChEBI" id="CHEBI:59789"/>
        <dbReference type="ChEBI" id="CHEBI:74495"/>
        <dbReference type="ChEBI" id="CHEBI:82748"/>
        <dbReference type="EC" id="2.1.1.198"/>
    </reaction>
</comment>
<dbReference type="InterPro" id="IPR014777">
    <property type="entry name" value="4pyrrole_Mease_sub1"/>
</dbReference>
<dbReference type="Gene3D" id="3.30.950.10">
    <property type="entry name" value="Methyltransferase, Cobalt-precorrin-4 Transmethylase, Domain 2"/>
    <property type="match status" value="1"/>
</dbReference>
<comment type="function">
    <text evidence="6">Catalyzes the 2'-O-methylation of the ribose of cytidine 1402 (C1402) in 16S rRNA.</text>
</comment>
<dbReference type="PANTHER" id="PTHR46111">
    <property type="entry name" value="RIBOSOMAL RNA SMALL SUBUNIT METHYLTRANSFERASE I"/>
    <property type="match status" value="1"/>
</dbReference>
<dbReference type="FunFam" id="3.30.950.10:FF:000002">
    <property type="entry name" value="Ribosomal RNA small subunit methyltransferase I"/>
    <property type="match status" value="1"/>
</dbReference>
<dbReference type="HAMAP" id="MF_01877">
    <property type="entry name" value="16SrRNA_methyltr_I"/>
    <property type="match status" value="1"/>
</dbReference>
<evidence type="ECO:0000256" key="4">
    <source>
        <dbReference type="ARBA" id="ARBA00022679"/>
    </source>
</evidence>
<dbReference type="EC" id="2.1.1.198" evidence="6"/>
<evidence type="ECO:0000256" key="1">
    <source>
        <dbReference type="ARBA" id="ARBA00022490"/>
    </source>
</evidence>
<evidence type="ECO:0000313" key="8">
    <source>
        <dbReference type="EMBL" id="PIT90952.1"/>
    </source>
</evidence>
<dbReference type="GO" id="GO:0070677">
    <property type="term" value="F:rRNA (cytosine-2'-O-)-methyltransferase activity"/>
    <property type="evidence" value="ECO:0007669"/>
    <property type="project" value="UniProtKB-UniRule"/>
</dbReference>
<evidence type="ECO:0000313" key="9">
    <source>
        <dbReference type="Proteomes" id="UP000228809"/>
    </source>
</evidence>